<evidence type="ECO:0000256" key="1">
    <source>
        <dbReference type="ARBA" id="ARBA00005791"/>
    </source>
</evidence>
<proteinExistence type="inferred from homology"/>
<dbReference type="STRING" id="1434232.MAIT1_00155"/>
<dbReference type="PROSITE" id="PS51352">
    <property type="entry name" value="THIOREDOXIN_2"/>
    <property type="match status" value="1"/>
</dbReference>
<dbReference type="EMBL" id="LVJN01000015">
    <property type="protein sequence ID" value="OSM06955.1"/>
    <property type="molecule type" value="Genomic_DNA"/>
</dbReference>
<evidence type="ECO:0000313" key="8">
    <source>
        <dbReference type="Proteomes" id="UP000194003"/>
    </source>
</evidence>
<keyword evidence="4" id="KW-1015">Disulfide bond</keyword>
<comment type="similarity">
    <text evidence="1">Belongs to the thioredoxin family. DsbA subfamily.</text>
</comment>
<dbReference type="InterPro" id="IPR036249">
    <property type="entry name" value="Thioredoxin-like_sf"/>
</dbReference>
<evidence type="ECO:0000256" key="5">
    <source>
        <dbReference type="ARBA" id="ARBA00023284"/>
    </source>
</evidence>
<reference evidence="7 8" key="1">
    <citation type="journal article" date="2016" name="BMC Genomics">
        <title>Combined genomic and structural analyses of a cultured magnetotactic bacterium reveals its niche adaptation to a dynamic environment.</title>
        <authorList>
            <person name="Araujo A.C."/>
            <person name="Morillo V."/>
            <person name="Cypriano J."/>
            <person name="Teixeira L.C."/>
            <person name="Leao P."/>
            <person name="Lyra S."/>
            <person name="Almeida L.G."/>
            <person name="Bazylinski D.A."/>
            <person name="Vasconcellos A.T."/>
            <person name="Abreu F."/>
            <person name="Lins U."/>
        </authorList>
    </citation>
    <scope>NUCLEOTIDE SEQUENCE [LARGE SCALE GENOMIC DNA]</scope>
    <source>
        <strain evidence="7 8">IT-1</strain>
    </source>
</reference>
<sequence>MARVGDWTLTLGEVDKTIRGKLYELEKQKFRARINVIQSMMGEHLLKEEAKKQGLSTDALWKQEVTDKAPAISDDEVKAFLDANGARLPNGGKGMEDKVRAFLSDQVAEQASVIYMRQLMSKSGGQVRLQEPEEPRYDIIGPLTEAKGAKSPKVYIVEFSDFECPFCRRVQPALNKLLEEYGDRVQLIFRHFPLSGHKAAPKASEAALCAAEQGKFWEYHDKLFGMEKSLTEESYTAYAKEMKLDMGKFDSCLNSGKKAQRVADDAAEGERLGITGTPAFFINGRKLSGAQPYGEFKRIVEEELAAEEK</sequence>
<dbReference type="SUPFAM" id="SSF109998">
    <property type="entry name" value="Triger factor/SurA peptide-binding domain-like"/>
    <property type="match status" value="1"/>
</dbReference>
<protein>
    <submittedName>
        <fullName evidence="7">Putative DSBA oxidoreductase</fullName>
    </submittedName>
</protein>
<dbReference type="SUPFAM" id="SSF52833">
    <property type="entry name" value="Thioredoxin-like"/>
    <property type="match status" value="1"/>
</dbReference>
<dbReference type="InterPro" id="IPR027304">
    <property type="entry name" value="Trigger_fact/SurA_dom_sf"/>
</dbReference>
<evidence type="ECO:0000256" key="4">
    <source>
        <dbReference type="ARBA" id="ARBA00023157"/>
    </source>
</evidence>
<dbReference type="Pfam" id="PF13462">
    <property type="entry name" value="Thioredoxin_4"/>
    <property type="match status" value="1"/>
</dbReference>
<gene>
    <name evidence="7" type="ORF">MAIT1_00155</name>
</gene>
<accession>A0A1Y2KAX1</accession>
<evidence type="ECO:0000256" key="2">
    <source>
        <dbReference type="ARBA" id="ARBA00022729"/>
    </source>
</evidence>
<evidence type="ECO:0000313" key="7">
    <source>
        <dbReference type="EMBL" id="OSM06955.1"/>
    </source>
</evidence>
<dbReference type="Gene3D" id="3.40.30.10">
    <property type="entry name" value="Glutaredoxin"/>
    <property type="match status" value="1"/>
</dbReference>
<dbReference type="AlphaFoldDB" id="A0A1Y2KAX1"/>
<comment type="caution">
    <text evidence="7">The sequence shown here is derived from an EMBL/GenBank/DDBJ whole genome shotgun (WGS) entry which is preliminary data.</text>
</comment>
<name>A0A1Y2KAX1_9PROT</name>
<dbReference type="PANTHER" id="PTHR13887:SF14">
    <property type="entry name" value="DISULFIDE BOND FORMATION PROTEIN D"/>
    <property type="match status" value="1"/>
</dbReference>
<dbReference type="GO" id="GO:0016491">
    <property type="term" value="F:oxidoreductase activity"/>
    <property type="evidence" value="ECO:0007669"/>
    <property type="project" value="UniProtKB-KW"/>
</dbReference>
<keyword evidence="2" id="KW-0732">Signal</keyword>
<dbReference type="Proteomes" id="UP000194003">
    <property type="component" value="Unassembled WGS sequence"/>
</dbReference>
<evidence type="ECO:0000259" key="6">
    <source>
        <dbReference type="PROSITE" id="PS51352"/>
    </source>
</evidence>
<dbReference type="InterPro" id="IPR013766">
    <property type="entry name" value="Thioredoxin_domain"/>
</dbReference>
<feature type="domain" description="Thioredoxin" evidence="6">
    <location>
        <begin position="105"/>
        <end position="305"/>
    </location>
</feature>
<evidence type="ECO:0000256" key="3">
    <source>
        <dbReference type="ARBA" id="ARBA00023002"/>
    </source>
</evidence>
<keyword evidence="5" id="KW-0676">Redox-active center</keyword>
<keyword evidence="3" id="KW-0560">Oxidoreductase</keyword>
<keyword evidence="8" id="KW-1185">Reference proteome</keyword>
<organism evidence="7 8">
    <name type="scientific">Magnetofaba australis IT-1</name>
    <dbReference type="NCBI Taxonomy" id="1434232"/>
    <lineage>
        <taxon>Bacteria</taxon>
        <taxon>Pseudomonadati</taxon>
        <taxon>Pseudomonadota</taxon>
        <taxon>Magnetococcia</taxon>
        <taxon>Magnetococcales</taxon>
        <taxon>Magnetococcaceae</taxon>
        <taxon>Magnetofaba</taxon>
    </lineage>
</organism>
<dbReference type="PANTHER" id="PTHR13887">
    <property type="entry name" value="GLUTATHIONE S-TRANSFERASE KAPPA"/>
    <property type="match status" value="1"/>
</dbReference>
<dbReference type="InterPro" id="IPR012336">
    <property type="entry name" value="Thioredoxin-like_fold"/>
</dbReference>